<dbReference type="InterPro" id="IPR051826">
    <property type="entry name" value="E3_ubiquitin-ligase_domain"/>
</dbReference>
<dbReference type="PROSITE" id="PS50089">
    <property type="entry name" value="ZF_RING_2"/>
    <property type="match status" value="1"/>
</dbReference>
<feature type="region of interest" description="Disordered" evidence="9">
    <location>
        <begin position="134"/>
        <end position="204"/>
    </location>
</feature>
<dbReference type="FunFam" id="3.30.40.10:FF:000364">
    <property type="entry name" value="Protease-associated PA domain protein"/>
    <property type="match status" value="1"/>
</dbReference>
<feature type="region of interest" description="Disordered" evidence="9">
    <location>
        <begin position="555"/>
        <end position="579"/>
    </location>
</feature>
<evidence type="ECO:0000259" key="11">
    <source>
        <dbReference type="PROSITE" id="PS50089"/>
    </source>
</evidence>
<dbReference type="CDD" id="cd16454">
    <property type="entry name" value="RING-H2_PA-TM-RING"/>
    <property type="match status" value="1"/>
</dbReference>
<dbReference type="GO" id="GO:0006511">
    <property type="term" value="P:ubiquitin-dependent protein catabolic process"/>
    <property type="evidence" value="ECO:0007669"/>
    <property type="project" value="TreeGrafter"/>
</dbReference>
<dbReference type="InterPro" id="IPR011016">
    <property type="entry name" value="Znf_RING-CH"/>
</dbReference>
<feature type="compositionally biased region" description="Basic and acidic residues" evidence="9">
    <location>
        <begin position="512"/>
        <end position="526"/>
    </location>
</feature>
<dbReference type="InterPro" id="IPR001841">
    <property type="entry name" value="Znf_RING"/>
</dbReference>
<dbReference type="PANTHER" id="PTHR22765">
    <property type="entry name" value="RING FINGER AND PROTEASE ASSOCIATED DOMAIN-CONTAINING"/>
    <property type="match status" value="1"/>
</dbReference>
<dbReference type="PANTHER" id="PTHR22765:SF406">
    <property type="entry name" value="PA AND RING FINGER DOMAIN PROTEIN (AFU_ORTHOLOGUE AFUA_2G02470)"/>
    <property type="match status" value="1"/>
</dbReference>
<keyword evidence="5" id="KW-0862">Zinc</keyword>
<keyword evidence="13" id="KW-1185">Reference proteome</keyword>
<evidence type="ECO:0000256" key="9">
    <source>
        <dbReference type="SAM" id="MobiDB-lite"/>
    </source>
</evidence>
<feature type="transmembrane region" description="Helical" evidence="10">
    <location>
        <begin position="600"/>
        <end position="620"/>
    </location>
</feature>
<dbReference type="SMART" id="SM00184">
    <property type="entry name" value="RING"/>
    <property type="match status" value="1"/>
</dbReference>
<dbReference type="Proteomes" id="UP000326757">
    <property type="component" value="Unassembled WGS sequence"/>
</dbReference>
<feature type="compositionally biased region" description="Low complexity" evidence="9">
    <location>
        <begin position="301"/>
        <end position="322"/>
    </location>
</feature>
<evidence type="ECO:0000256" key="6">
    <source>
        <dbReference type="ARBA" id="ARBA00022989"/>
    </source>
</evidence>
<evidence type="ECO:0000256" key="3">
    <source>
        <dbReference type="ARBA" id="ARBA00022723"/>
    </source>
</evidence>
<dbReference type="Gene3D" id="3.30.40.10">
    <property type="entry name" value="Zinc/RING finger domain, C3HC4 (zinc finger)"/>
    <property type="match status" value="1"/>
</dbReference>
<feature type="region of interest" description="Disordered" evidence="9">
    <location>
        <begin position="356"/>
        <end position="537"/>
    </location>
</feature>
<feature type="compositionally biased region" description="Low complexity" evidence="9">
    <location>
        <begin position="655"/>
        <end position="677"/>
    </location>
</feature>
<dbReference type="EMBL" id="VIGI01000017">
    <property type="protein sequence ID" value="KAB8290421.1"/>
    <property type="molecule type" value="Genomic_DNA"/>
</dbReference>
<evidence type="ECO:0000256" key="1">
    <source>
        <dbReference type="ARBA" id="ARBA00004370"/>
    </source>
</evidence>
<keyword evidence="4 8" id="KW-0863">Zinc-finger</keyword>
<feature type="region of interest" description="Disordered" evidence="9">
    <location>
        <begin position="286"/>
        <end position="339"/>
    </location>
</feature>
<evidence type="ECO:0000256" key="7">
    <source>
        <dbReference type="ARBA" id="ARBA00023136"/>
    </source>
</evidence>
<organism evidence="12 13">
    <name type="scientific">Monilinia laxa</name>
    <name type="common">Brown rot fungus</name>
    <name type="synonym">Sclerotinia laxa</name>
    <dbReference type="NCBI Taxonomy" id="61186"/>
    <lineage>
        <taxon>Eukaryota</taxon>
        <taxon>Fungi</taxon>
        <taxon>Dikarya</taxon>
        <taxon>Ascomycota</taxon>
        <taxon>Pezizomycotina</taxon>
        <taxon>Leotiomycetes</taxon>
        <taxon>Helotiales</taxon>
        <taxon>Sclerotiniaceae</taxon>
        <taxon>Monilinia</taxon>
    </lineage>
</organism>
<comment type="caution">
    <text evidence="12">The sequence shown here is derived from an EMBL/GenBank/DDBJ whole genome shotgun (WGS) entry which is preliminary data.</text>
</comment>
<feature type="compositionally biased region" description="Low complexity" evidence="9">
    <location>
        <begin position="872"/>
        <end position="883"/>
    </location>
</feature>
<sequence length="895" mass="95617">MRPPRVVIIVAFFLTTFFLTYLSLRSSHSPQNVATSTTTPKAGIQSLFPFRAPFSLFPPNAIITLTNDNTTAFLARPAAFGPLLPNEGLKGQLWIGSGFGDDSIRQGPVASGAEGELGCSDVPGWVDSYAKSGAAEGAKSGDDKSATTASKSKSNKRASDDDKPFMGRTSSSSTKSKHNGVGPSADDGTDDYLHHPLPGSAVSKLTDKQPADIKANHADIQSIQEGAEIAGKVVLLSRGGCGFLEKVKWVQRRGGIALIVGDDKSGGPLIQNDEINKTTLKVQKNEKSKKAFKKKTKESQPTFTTTPATPRSTLKAAGMSSKKAAKKPPSKVEKKTTTIETQKPGWFKSLFYGAGGRGSVKDSSRPPSSGQLDWVLVDDWKDDDNAGTKKVSTAKLTGQAKAGANKMPQQSGKGGGKPASGDDFVIGVQDWRDPDLVGSSDNKDTEKNSQAGIAKTDGKSDANKAKNASPQPTKAGMKNSGGTADEKADTIPKLRGGSITPGSGEYAPKLASEVDKAKSKAKEMTEKSSPSGSKTKGILTTIFGDDEEDFEFLTPGLSSTGSVDIDDENEEDDNGGEHEEDGLWVTLTPTSGASPFLDTLLVLVVSPLVTLTVVYALLLLRSRIRRRRWRAPKSVVERLPVRTYQTINNTPGNRSPTVASPTSSSATTPLLSHTTPGRPRPRSRTTTGIPESGDISRVNSNPLQVPTLTPPQPNEHEKNSGSPSQWKKYMGKQVECVVCLEEYVDGVSQVMSLPCGHEFHVDCITPWLTTRRRTCPICKGDVVRSLARGSPSSPRYEAYHDDDSDDDIQAQAAETVNPSSSSALPISQNLEDEIAGDLEHGIPPPTPTRTSRSASRRGESWRSMLVDNSMNLLSGSLGSGSRSRSPRRGEEDRNR</sequence>
<dbReference type="AlphaFoldDB" id="A0A5N6JPD2"/>
<evidence type="ECO:0000256" key="4">
    <source>
        <dbReference type="ARBA" id="ARBA00022771"/>
    </source>
</evidence>
<dbReference type="InterPro" id="IPR003137">
    <property type="entry name" value="PA_domain"/>
</dbReference>
<dbReference type="SUPFAM" id="SSF52025">
    <property type="entry name" value="PA domain"/>
    <property type="match status" value="1"/>
</dbReference>
<keyword evidence="2 10" id="KW-0812">Transmembrane</keyword>
<protein>
    <recommendedName>
        <fullName evidence="11">RING-type domain-containing protein</fullName>
    </recommendedName>
</protein>
<dbReference type="Pfam" id="PF02225">
    <property type="entry name" value="PA"/>
    <property type="match status" value="1"/>
</dbReference>
<comment type="subcellular location">
    <subcellularLocation>
        <location evidence="1">Membrane</location>
    </subcellularLocation>
</comment>
<dbReference type="SMART" id="SM00744">
    <property type="entry name" value="RINGv"/>
    <property type="match status" value="1"/>
</dbReference>
<dbReference type="SUPFAM" id="SSF57850">
    <property type="entry name" value="RING/U-box"/>
    <property type="match status" value="1"/>
</dbReference>
<dbReference type="GO" id="GO:0005737">
    <property type="term" value="C:cytoplasm"/>
    <property type="evidence" value="ECO:0007669"/>
    <property type="project" value="TreeGrafter"/>
</dbReference>
<feature type="region of interest" description="Disordered" evidence="9">
    <location>
        <begin position="646"/>
        <end position="726"/>
    </location>
</feature>
<evidence type="ECO:0000256" key="5">
    <source>
        <dbReference type="ARBA" id="ARBA00022833"/>
    </source>
</evidence>
<feature type="compositionally biased region" description="Basic and acidic residues" evidence="9">
    <location>
        <begin position="430"/>
        <end position="447"/>
    </location>
</feature>
<name>A0A5N6JPD2_MONLA</name>
<gene>
    <name evidence="12" type="ORF">EYC80_010853</name>
</gene>
<keyword evidence="3" id="KW-0479">Metal-binding</keyword>
<dbReference type="GO" id="GO:0008270">
    <property type="term" value="F:zinc ion binding"/>
    <property type="evidence" value="ECO:0007669"/>
    <property type="project" value="UniProtKB-KW"/>
</dbReference>
<keyword evidence="6 10" id="KW-1133">Transmembrane helix</keyword>
<feature type="domain" description="RING-type" evidence="11">
    <location>
        <begin position="736"/>
        <end position="779"/>
    </location>
</feature>
<evidence type="ECO:0000256" key="2">
    <source>
        <dbReference type="ARBA" id="ARBA00022692"/>
    </source>
</evidence>
<reference evidence="12 13" key="1">
    <citation type="submission" date="2019-06" db="EMBL/GenBank/DDBJ databases">
        <title>Genome Sequence of the Brown Rot Fungal Pathogen Monilinia laxa.</title>
        <authorList>
            <person name="De Miccolis Angelini R.M."/>
            <person name="Landi L."/>
            <person name="Abate D."/>
            <person name="Pollastro S."/>
            <person name="Romanazzi G."/>
            <person name="Faretra F."/>
        </authorList>
    </citation>
    <scope>NUCLEOTIDE SEQUENCE [LARGE SCALE GENOMIC DNA]</scope>
    <source>
        <strain evidence="12 13">Mlax316</strain>
    </source>
</reference>
<accession>A0A5N6JPD2</accession>
<evidence type="ECO:0000256" key="8">
    <source>
        <dbReference type="PROSITE-ProRule" id="PRU00175"/>
    </source>
</evidence>
<proteinExistence type="predicted"/>
<dbReference type="Pfam" id="PF13639">
    <property type="entry name" value="zf-RING_2"/>
    <property type="match status" value="1"/>
</dbReference>
<dbReference type="InterPro" id="IPR046450">
    <property type="entry name" value="PA_dom_sf"/>
</dbReference>
<dbReference type="GO" id="GO:0061630">
    <property type="term" value="F:ubiquitin protein ligase activity"/>
    <property type="evidence" value="ECO:0007669"/>
    <property type="project" value="TreeGrafter"/>
</dbReference>
<keyword evidence="7 10" id="KW-0472">Membrane</keyword>
<dbReference type="GO" id="GO:0016020">
    <property type="term" value="C:membrane"/>
    <property type="evidence" value="ECO:0007669"/>
    <property type="project" value="UniProtKB-SubCell"/>
</dbReference>
<feature type="region of interest" description="Disordered" evidence="9">
    <location>
        <begin position="836"/>
        <end position="895"/>
    </location>
</feature>
<feature type="compositionally biased region" description="Acidic residues" evidence="9">
    <location>
        <begin position="564"/>
        <end position="579"/>
    </location>
</feature>
<dbReference type="Gene3D" id="3.50.30.30">
    <property type="match status" value="1"/>
</dbReference>
<dbReference type="OrthoDB" id="5357315at2759"/>
<evidence type="ECO:0000313" key="12">
    <source>
        <dbReference type="EMBL" id="KAB8290421.1"/>
    </source>
</evidence>
<dbReference type="InterPro" id="IPR013083">
    <property type="entry name" value="Znf_RING/FYVE/PHD"/>
</dbReference>
<evidence type="ECO:0000256" key="10">
    <source>
        <dbReference type="SAM" id="Phobius"/>
    </source>
</evidence>
<evidence type="ECO:0000313" key="13">
    <source>
        <dbReference type="Proteomes" id="UP000326757"/>
    </source>
</evidence>